<accession>A0A1C7MJT5</accession>
<protein>
    <submittedName>
        <fullName evidence="2">Uncharacterized protein</fullName>
    </submittedName>
</protein>
<reference evidence="2 3" key="1">
    <citation type="submission" date="2016-03" db="EMBL/GenBank/DDBJ databases">
        <title>Whole genome sequencing of Grifola frondosa 9006-11.</title>
        <authorList>
            <person name="Min B."/>
            <person name="Park H."/>
            <person name="Kim J.-G."/>
            <person name="Cho H."/>
            <person name="Oh Y.-L."/>
            <person name="Kong W.-S."/>
            <person name="Choi I.-G."/>
        </authorList>
    </citation>
    <scope>NUCLEOTIDE SEQUENCE [LARGE SCALE GENOMIC DNA]</scope>
    <source>
        <strain evidence="2 3">9006-11</strain>
    </source>
</reference>
<evidence type="ECO:0000313" key="3">
    <source>
        <dbReference type="Proteomes" id="UP000092993"/>
    </source>
</evidence>
<dbReference type="AlphaFoldDB" id="A0A1C7MJT5"/>
<name>A0A1C7MJT5_GRIFR</name>
<feature type="region of interest" description="Disordered" evidence="1">
    <location>
        <begin position="1"/>
        <end position="30"/>
    </location>
</feature>
<gene>
    <name evidence="2" type="ORF">A0H81_03245</name>
</gene>
<evidence type="ECO:0000313" key="2">
    <source>
        <dbReference type="EMBL" id="OBZ76669.1"/>
    </source>
</evidence>
<dbReference type="EMBL" id="LUGG01000003">
    <property type="protein sequence ID" value="OBZ76669.1"/>
    <property type="molecule type" value="Genomic_DNA"/>
</dbReference>
<keyword evidence="3" id="KW-1185">Reference proteome</keyword>
<proteinExistence type="predicted"/>
<organism evidence="2 3">
    <name type="scientific">Grifola frondosa</name>
    <name type="common">Maitake</name>
    <name type="synonym">Polyporus frondosus</name>
    <dbReference type="NCBI Taxonomy" id="5627"/>
    <lineage>
        <taxon>Eukaryota</taxon>
        <taxon>Fungi</taxon>
        <taxon>Dikarya</taxon>
        <taxon>Basidiomycota</taxon>
        <taxon>Agaricomycotina</taxon>
        <taxon>Agaricomycetes</taxon>
        <taxon>Polyporales</taxon>
        <taxon>Grifolaceae</taxon>
        <taxon>Grifola</taxon>
    </lineage>
</organism>
<dbReference type="Proteomes" id="UP000092993">
    <property type="component" value="Unassembled WGS sequence"/>
</dbReference>
<comment type="caution">
    <text evidence="2">The sequence shown here is derived from an EMBL/GenBank/DDBJ whole genome shotgun (WGS) entry which is preliminary data.</text>
</comment>
<evidence type="ECO:0000256" key="1">
    <source>
        <dbReference type="SAM" id="MobiDB-lite"/>
    </source>
</evidence>
<sequence length="198" mass="21171">MHAGLTKGYGTTAVCGTDPQSHAPRRRGSATAIRSHAANFEVFFPLPKSDVSRPKYQSWQESRRTLPSLPCIVPSSTAHPALQASYSPTIFAFSYATGARNRTRQFTGAPTDSATLRSSDFGLPAPRASTSLRGTRNSRSAVSPPQVGPLKFLRKLHSATYGETFAVTDIGSGRALCAYIGRSRGGSRVLDGIAWRAA</sequence>